<protein>
    <submittedName>
        <fullName evidence="1">Uncharacterized protein</fullName>
    </submittedName>
</protein>
<gene>
    <name evidence="1" type="ORF">GDO86_013634</name>
</gene>
<dbReference type="SUPFAM" id="SSF46966">
    <property type="entry name" value="Spectrin repeat"/>
    <property type="match status" value="1"/>
</dbReference>
<accession>A0A8T2IS72</accession>
<evidence type="ECO:0000313" key="1">
    <source>
        <dbReference type="EMBL" id="KAG8435765.1"/>
    </source>
</evidence>
<dbReference type="AlphaFoldDB" id="A0A8T2IS72"/>
<dbReference type="OrthoDB" id="430364at2759"/>
<proteinExistence type="predicted"/>
<comment type="caution">
    <text evidence="1">The sequence shown here is derived from an EMBL/GenBank/DDBJ whole genome shotgun (WGS) entry which is preliminary data.</text>
</comment>
<reference evidence="1" key="1">
    <citation type="thesis" date="2020" institute="ProQuest LLC" country="789 East Eisenhower Parkway, Ann Arbor, MI, USA">
        <title>Comparative Genomics and Chromosome Evolution.</title>
        <authorList>
            <person name="Mudd A.B."/>
        </authorList>
    </citation>
    <scope>NUCLEOTIDE SEQUENCE</scope>
    <source>
        <strain evidence="1">Female2</strain>
        <tissue evidence="1">Blood</tissue>
    </source>
</reference>
<dbReference type="EMBL" id="JAACNH010000008">
    <property type="protein sequence ID" value="KAG8435765.1"/>
    <property type="molecule type" value="Genomic_DNA"/>
</dbReference>
<sequence>METRASLCVSLRDTEETERHFTVVKSRTDLKDLQDLFIRQQQLEADISSLLKLDVKPLEEQTARLQLLCPEKVQVMDKDIKETIKIWTELQGKVQGNNRRIQSAGQLRRFFHSYLEMISWTEDTRAEIFLESPGERVSPNRREQLDRRMEEKLREFEDLARDGWKFIREEHSLRQTIKERLEELQGMLGWVVTTWRDQKHQRIVGSKGEWQKSKDLQDSTQQVEALDGHRIGRSPPEVLQSHHTSLRIRGATLRRYGRKAHSPVGAEVQEEISGCSDGPVWLEPRRLPTSMGLAEAEEDRVKVRTLSGLWKVQSASGY</sequence>
<keyword evidence="2" id="KW-1185">Reference proteome</keyword>
<name>A0A8T2IS72_9PIPI</name>
<organism evidence="1 2">
    <name type="scientific">Hymenochirus boettgeri</name>
    <name type="common">Congo dwarf clawed frog</name>
    <dbReference type="NCBI Taxonomy" id="247094"/>
    <lineage>
        <taxon>Eukaryota</taxon>
        <taxon>Metazoa</taxon>
        <taxon>Chordata</taxon>
        <taxon>Craniata</taxon>
        <taxon>Vertebrata</taxon>
        <taxon>Euteleostomi</taxon>
        <taxon>Amphibia</taxon>
        <taxon>Batrachia</taxon>
        <taxon>Anura</taxon>
        <taxon>Pipoidea</taxon>
        <taxon>Pipidae</taxon>
        <taxon>Pipinae</taxon>
        <taxon>Hymenochirus</taxon>
    </lineage>
</organism>
<dbReference type="Gene3D" id="1.20.58.60">
    <property type="match status" value="1"/>
</dbReference>
<evidence type="ECO:0000313" key="2">
    <source>
        <dbReference type="Proteomes" id="UP000812440"/>
    </source>
</evidence>
<dbReference type="Proteomes" id="UP000812440">
    <property type="component" value="Chromosome 7"/>
</dbReference>